<keyword evidence="1" id="KW-0812">Transmembrane</keyword>
<feature type="transmembrane region" description="Helical" evidence="1">
    <location>
        <begin position="65"/>
        <end position="86"/>
    </location>
</feature>
<name>A0A161J7J5_9HYPH</name>
<keyword evidence="1" id="KW-1133">Transmembrane helix</keyword>
<accession>A0A161J7J5</accession>
<proteinExistence type="predicted"/>
<evidence type="ECO:0000313" key="3">
    <source>
        <dbReference type="Proteomes" id="UP000218288"/>
    </source>
</evidence>
<organism evidence="2 3">
    <name type="scientific">Methylorubrum populi</name>
    <dbReference type="NCBI Taxonomy" id="223967"/>
    <lineage>
        <taxon>Bacteria</taxon>
        <taxon>Pseudomonadati</taxon>
        <taxon>Pseudomonadota</taxon>
        <taxon>Alphaproteobacteria</taxon>
        <taxon>Hyphomicrobiales</taxon>
        <taxon>Methylobacteriaceae</taxon>
        <taxon>Methylorubrum</taxon>
    </lineage>
</organism>
<dbReference type="OrthoDB" id="8000739at2"/>
<evidence type="ECO:0000313" key="2">
    <source>
        <dbReference type="EMBL" id="BAU93672.1"/>
    </source>
</evidence>
<dbReference type="InterPro" id="IPR005133">
    <property type="entry name" value="PhaG_MnhG_YufB"/>
</dbReference>
<dbReference type="EMBL" id="AP014809">
    <property type="protein sequence ID" value="BAU93672.1"/>
    <property type="molecule type" value="Genomic_DNA"/>
</dbReference>
<dbReference type="GO" id="GO:0098662">
    <property type="term" value="P:inorganic cation transmembrane transport"/>
    <property type="evidence" value="ECO:0007669"/>
    <property type="project" value="InterPro"/>
</dbReference>
<protein>
    <submittedName>
        <fullName evidence="2">Monovalent cation/H+ antiporter subunit G</fullName>
    </submittedName>
</protein>
<dbReference type="AlphaFoldDB" id="A0A161J7J5"/>
<gene>
    <name evidence="2" type="ORF">MPPM_5067</name>
</gene>
<dbReference type="GO" id="GO:0015297">
    <property type="term" value="F:antiporter activity"/>
    <property type="evidence" value="ECO:0007669"/>
    <property type="project" value="InterPro"/>
</dbReference>
<dbReference type="RefSeq" id="WP_096487361.1">
    <property type="nucleotide sequence ID" value="NZ_AP014809.1"/>
</dbReference>
<evidence type="ECO:0000256" key="1">
    <source>
        <dbReference type="SAM" id="Phobius"/>
    </source>
</evidence>
<dbReference type="Pfam" id="PF03334">
    <property type="entry name" value="PhaG_MnhG_YufB"/>
    <property type="match status" value="1"/>
</dbReference>
<reference evidence="2 3" key="1">
    <citation type="journal article" date="2016" name="Genome Announc.">
        <title>Complete Genome Sequence of Methylobacterium populi P-1M, Isolated from Pink-Pigmented Household Biofilm.</title>
        <authorList>
            <person name="Morohoshi T."/>
            <person name="Ikeda T."/>
        </authorList>
    </citation>
    <scope>NUCLEOTIDE SEQUENCE [LARGE SCALE GENOMIC DNA]</scope>
    <source>
        <strain evidence="2 3">P-1M</strain>
    </source>
</reference>
<sequence length="94" mass="9979">MSVGVMLCLALAVLSAWIAAVALWRLRTPLERLHAVTFVNVAGGGTVLLAACLTDGFSSRVLKCAAIWLVTLLIGALLGHMTGHALQIRDGERR</sequence>
<dbReference type="Proteomes" id="UP000218288">
    <property type="component" value="Chromosome"/>
</dbReference>
<keyword evidence="1" id="KW-0472">Membrane</keyword>
<feature type="transmembrane region" description="Helical" evidence="1">
    <location>
        <begin position="32"/>
        <end position="53"/>
    </location>
</feature>